<dbReference type="AlphaFoldDB" id="A0AA39GEL3"/>
<dbReference type="GO" id="GO:0071949">
    <property type="term" value="F:FAD binding"/>
    <property type="evidence" value="ECO:0007669"/>
    <property type="project" value="InterPro"/>
</dbReference>
<dbReference type="InterPro" id="IPR016166">
    <property type="entry name" value="FAD-bd_PCMH"/>
</dbReference>
<dbReference type="InterPro" id="IPR036318">
    <property type="entry name" value="FAD-bd_PCMH-like_sf"/>
</dbReference>
<keyword evidence="3" id="KW-0274">FAD</keyword>
<organism evidence="7 8">
    <name type="scientific">Sarocladium strictum</name>
    <name type="common">Black bundle disease fungus</name>
    <name type="synonym">Acremonium strictum</name>
    <dbReference type="NCBI Taxonomy" id="5046"/>
    <lineage>
        <taxon>Eukaryota</taxon>
        <taxon>Fungi</taxon>
        <taxon>Dikarya</taxon>
        <taxon>Ascomycota</taxon>
        <taxon>Pezizomycotina</taxon>
        <taxon>Sordariomycetes</taxon>
        <taxon>Hypocreomycetidae</taxon>
        <taxon>Hypocreales</taxon>
        <taxon>Sarocladiaceae</taxon>
        <taxon>Sarocladium</taxon>
    </lineage>
</organism>
<feature type="signal peptide" evidence="5">
    <location>
        <begin position="1"/>
        <end position="18"/>
    </location>
</feature>
<feature type="domain" description="FAD-binding PCMH-type" evidence="6">
    <location>
        <begin position="62"/>
        <end position="241"/>
    </location>
</feature>
<feature type="chain" id="PRO_5041388359" description="FAD-binding PCMH-type domain-containing protein" evidence="5">
    <location>
        <begin position="19"/>
        <end position="505"/>
    </location>
</feature>
<reference evidence="7" key="1">
    <citation type="submission" date="2022-10" db="EMBL/GenBank/DDBJ databases">
        <title>Determination and structural analysis of whole genome sequence of Sarocladium strictum F4-1.</title>
        <authorList>
            <person name="Hu L."/>
            <person name="Jiang Y."/>
        </authorList>
    </citation>
    <scope>NUCLEOTIDE SEQUENCE</scope>
    <source>
        <strain evidence="7">F4-1</strain>
    </source>
</reference>
<dbReference type="Proteomes" id="UP001175261">
    <property type="component" value="Unassembled WGS sequence"/>
</dbReference>
<evidence type="ECO:0000256" key="3">
    <source>
        <dbReference type="ARBA" id="ARBA00022827"/>
    </source>
</evidence>
<evidence type="ECO:0000256" key="4">
    <source>
        <dbReference type="ARBA" id="ARBA00023002"/>
    </source>
</evidence>
<comment type="similarity">
    <text evidence="1">Belongs to the oxygen-dependent FAD-linked oxidoreductase family.</text>
</comment>
<keyword evidence="4" id="KW-0560">Oxidoreductase</keyword>
<dbReference type="GO" id="GO:0016491">
    <property type="term" value="F:oxidoreductase activity"/>
    <property type="evidence" value="ECO:0007669"/>
    <property type="project" value="UniProtKB-KW"/>
</dbReference>
<dbReference type="PANTHER" id="PTHR42973:SF53">
    <property type="entry name" value="FAD-BINDING PCMH-TYPE DOMAIN-CONTAINING PROTEIN-RELATED"/>
    <property type="match status" value="1"/>
</dbReference>
<accession>A0AA39GEL3</accession>
<sequence>MRCWRTLLGAAAAFASLAVDHPADTNVTMSCCDALEAASLRVLRPGSEAYETRDGSYFSISAQLGPNCIVQPVNTAQVALAVTTLKETTCNWAVRGGGHMTWARASNGKSKLPSTIKDGVTVDMGRVNDVSYSCRSKIARIGAGALWADVYAALEKHGVTAPGGRSSTVGVAGFLTGGGNNFYSSRVGLGCDNVVNWEVVLASGEIVNANKDSHPDLWKALKGGSINFGIVTRVDMQTVRSAELWGGQVVYPLETTSQHIDAYVRWVDNIPDYTAGSAVTFWAYSPYAGTVVATALHDTSNSEWAPAYDDFKNIQPQIQDSLRHDSHLNMTIELDEPEGYRQVWITITGKNDARFIRAAVDAQAKFIKGWQASKDAEFLNYITFQAMPTLLFNHSVQKGGNVLGMDRQKDNAVLFQMQHMVRSADDERDARKQLIELNRDLVNYYTFEGIHVEWEYLGYADGFQDPLGSYGAENIAFLKDVAEKYDPEGIFQSRVPGGFKISAVA</sequence>
<dbReference type="EMBL" id="JAPDFR010000008">
    <property type="protein sequence ID" value="KAK0384642.1"/>
    <property type="molecule type" value="Genomic_DNA"/>
</dbReference>
<dbReference type="InterPro" id="IPR006094">
    <property type="entry name" value="Oxid_FAD_bind_N"/>
</dbReference>
<name>A0AA39GEL3_SARSR</name>
<evidence type="ECO:0000256" key="1">
    <source>
        <dbReference type="ARBA" id="ARBA00005466"/>
    </source>
</evidence>
<dbReference type="PANTHER" id="PTHR42973">
    <property type="entry name" value="BINDING OXIDOREDUCTASE, PUTATIVE (AFU_ORTHOLOGUE AFUA_1G17690)-RELATED"/>
    <property type="match status" value="1"/>
</dbReference>
<evidence type="ECO:0000256" key="2">
    <source>
        <dbReference type="ARBA" id="ARBA00022630"/>
    </source>
</evidence>
<evidence type="ECO:0000259" key="6">
    <source>
        <dbReference type="PROSITE" id="PS51387"/>
    </source>
</evidence>
<evidence type="ECO:0000313" key="8">
    <source>
        <dbReference type="Proteomes" id="UP001175261"/>
    </source>
</evidence>
<proteinExistence type="inferred from homology"/>
<dbReference type="SUPFAM" id="SSF56176">
    <property type="entry name" value="FAD-binding/transporter-associated domain-like"/>
    <property type="match status" value="1"/>
</dbReference>
<dbReference type="InterPro" id="IPR016169">
    <property type="entry name" value="FAD-bd_PCMH_sub2"/>
</dbReference>
<dbReference type="InterPro" id="IPR050416">
    <property type="entry name" value="FAD-linked_Oxidoreductase"/>
</dbReference>
<gene>
    <name evidence="7" type="ORF">NLU13_8728</name>
</gene>
<dbReference type="Gene3D" id="3.30.465.10">
    <property type="match status" value="1"/>
</dbReference>
<comment type="caution">
    <text evidence="7">The sequence shown here is derived from an EMBL/GenBank/DDBJ whole genome shotgun (WGS) entry which is preliminary data.</text>
</comment>
<dbReference type="PROSITE" id="PS51387">
    <property type="entry name" value="FAD_PCMH"/>
    <property type="match status" value="1"/>
</dbReference>
<evidence type="ECO:0000313" key="7">
    <source>
        <dbReference type="EMBL" id="KAK0384642.1"/>
    </source>
</evidence>
<keyword evidence="5" id="KW-0732">Signal</keyword>
<keyword evidence="2" id="KW-0285">Flavoprotein</keyword>
<protein>
    <recommendedName>
        <fullName evidence="6">FAD-binding PCMH-type domain-containing protein</fullName>
    </recommendedName>
</protein>
<dbReference type="Pfam" id="PF01565">
    <property type="entry name" value="FAD_binding_4"/>
    <property type="match status" value="1"/>
</dbReference>
<keyword evidence="8" id="KW-1185">Reference proteome</keyword>
<evidence type="ECO:0000256" key="5">
    <source>
        <dbReference type="SAM" id="SignalP"/>
    </source>
</evidence>